<feature type="compositionally biased region" description="Basic and acidic residues" evidence="1">
    <location>
        <begin position="1"/>
        <end position="14"/>
    </location>
</feature>
<dbReference type="WBParaSite" id="GPUH_0000690901-mRNA-1">
    <property type="protein sequence ID" value="GPUH_0000690901-mRNA-1"/>
    <property type="gene ID" value="GPUH_0000690901"/>
</dbReference>
<reference evidence="2 3" key="2">
    <citation type="submission" date="2018-11" db="EMBL/GenBank/DDBJ databases">
        <authorList>
            <consortium name="Pathogen Informatics"/>
        </authorList>
    </citation>
    <scope>NUCLEOTIDE SEQUENCE [LARGE SCALE GENOMIC DNA]</scope>
</reference>
<sequence length="97" mass="10355">MSGKSAKESPKGDGDSSSNDVKLRKCSGSQRTASQIMDTNSTSMSGISSRSTTLNANAVSFDLDQDKRAQKLPERDQWSGSLDFIMSMIAYAVGLGQ</sequence>
<proteinExistence type="predicted"/>
<dbReference type="InterPro" id="IPR037272">
    <property type="entry name" value="SNS_sf"/>
</dbReference>
<dbReference type="OrthoDB" id="6581954at2759"/>
<protein>
    <submittedName>
        <fullName evidence="4">PGG domain-containing protein</fullName>
    </submittedName>
</protein>
<keyword evidence="3" id="KW-1185">Reference proteome</keyword>
<dbReference type="AlphaFoldDB" id="A0A183DDV9"/>
<accession>A0A183DDV9</accession>
<evidence type="ECO:0000256" key="1">
    <source>
        <dbReference type="SAM" id="MobiDB-lite"/>
    </source>
</evidence>
<feature type="region of interest" description="Disordered" evidence="1">
    <location>
        <begin position="1"/>
        <end position="51"/>
    </location>
</feature>
<evidence type="ECO:0000313" key="3">
    <source>
        <dbReference type="Proteomes" id="UP000271098"/>
    </source>
</evidence>
<reference evidence="4" key="1">
    <citation type="submission" date="2016-06" db="UniProtKB">
        <authorList>
            <consortium name="WormBaseParasite"/>
        </authorList>
    </citation>
    <scope>IDENTIFICATION</scope>
</reference>
<gene>
    <name evidence="2" type="ORF">GPUH_LOCUS6900</name>
</gene>
<dbReference type="Proteomes" id="UP000271098">
    <property type="component" value="Unassembled WGS sequence"/>
</dbReference>
<dbReference type="EMBL" id="UYRT01016972">
    <property type="protein sequence ID" value="VDK56485.1"/>
    <property type="molecule type" value="Genomic_DNA"/>
</dbReference>
<feature type="compositionally biased region" description="Low complexity" evidence="1">
    <location>
        <begin position="39"/>
        <end position="51"/>
    </location>
</feature>
<evidence type="ECO:0000313" key="2">
    <source>
        <dbReference type="EMBL" id="VDK56485.1"/>
    </source>
</evidence>
<organism evidence="4">
    <name type="scientific">Gongylonema pulchrum</name>
    <dbReference type="NCBI Taxonomy" id="637853"/>
    <lineage>
        <taxon>Eukaryota</taxon>
        <taxon>Metazoa</taxon>
        <taxon>Ecdysozoa</taxon>
        <taxon>Nematoda</taxon>
        <taxon>Chromadorea</taxon>
        <taxon>Rhabditida</taxon>
        <taxon>Spirurina</taxon>
        <taxon>Spiruromorpha</taxon>
        <taxon>Spiruroidea</taxon>
        <taxon>Gongylonematidae</taxon>
        <taxon>Gongylonema</taxon>
    </lineage>
</organism>
<dbReference type="SUPFAM" id="SSF161070">
    <property type="entry name" value="SNF-like"/>
    <property type="match status" value="1"/>
</dbReference>
<evidence type="ECO:0000313" key="4">
    <source>
        <dbReference type="WBParaSite" id="GPUH_0000690901-mRNA-1"/>
    </source>
</evidence>
<feature type="compositionally biased region" description="Polar residues" evidence="1">
    <location>
        <begin position="27"/>
        <end position="38"/>
    </location>
</feature>
<name>A0A183DDV9_9BILA</name>